<dbReference type="Gene3D" id="1.10.10.2150">
    <property type="entry name" value="Ribosomal RNA-processing protein 8, N-terminal domain"/>
    <property type="match status" value="1"/>
</dbReference>
<comment type="similarity">
    <text evidence="2 8">Belongs to the methyltransferase superfamily. RRP8 family.</text>
</comment>
<gene>
    <name evidence="10" type="ORF">NliqN6_0460</name>
</gene>
<dbReference type="InterPro" id="IPR042036">
    <property type="entry name" value="RRP8_N"/>
</dbReference>
<keyword evidence="4 8" id="KW-0489">Methyltransferase</keyword>
<proteinExistence type="inferred from homology"/>
<comment type="subcellular location">
    <subcellularLocation>
        <location evidence="1 8">Nucleus</location>
        <location evidence="1 8">Nucleolus</location>
    </subcellularLocation>
</comment>
<organism evidence="10 11">
    <name type="scientific">Naganishia liquefaciens</name>
    <dbReference type="NCBI Taxonomy" id="104408"/>
    <lineage>
        <taxon>Eukaryota</taxon>
        <taxon>Fungi</taxon>
        <taxon>Dikarya</taxon>
        <taxon>Basidiomycota</taxon>
        <taxon>Agaricomycotina</taxon>
        <taxon>Tremellomycetes</taxon>
        <taxon>Filobasidiales</taxon>
        <taxon>Filobasidiaceae</taxon>
        <taxon>Naganishia</taxon>
    </lineage>
</organism>
<feature type="region of interest" description="Disordered" evidence="9">
    <location>
        <begin position="185"/>
        <end position="247"/>
    </location>
</feature>
<dbReference type="SUPFAM" id="SSF53335">
    <property type="entry name" value="S-adenosyl-L-methionine-dependent methyltransferases"/>
    <property type="match status" value="1"/>
</dbReference>
<protein>
    <recommendedName>
        <fullName evidence="8">Ribosomal RNA-processing protein 8</fullName>
        <ecNumber evidence="8">2.1.1.-</ecNumber>
    </recommendedName>
</protein>
<feature type="compositionally biased region" description="Basic residues" evidence="9">
    <location>
        <begin position="107"/>
        <end position="117"/>
    </location>
</feature>
<reference evidence="10" key="1">
    <citation type="submission" date="2020-07" db="EMBL/GenBank/DDBJ databases">
        <title>Draft Genome Sequence of a Deep-Sea Yeast, Naganishia (Cryptococcus) liquefaciens strain N6.</title>
        <authorList>
            <person name="Han Y.W."/>
            <person name="Kajitani R."/>
            <person name="Morimoto H."/>
            <person name="Parhat M."/>
            <person name="Tsubouchi H."/>
            <person name="Bakenova O."/>
            <person name="Ogata M."/>
            <person name="Argunhan B."/>
            <person name="Aoki R."/>
            <person name="Kajiwara S."/>
            <person name="Itoh T."/>
            <person name="Iwasaki H."/>
        </authorList>
    </citation>
    <scope>NUCLEOTIDE SEQUENCE</scope>
    <source>
        <strain evidence="10">N6</strain>
    </source>
</reference>
<evidence type="ECO:0000313" key="10">
    <source>
        <dbReference type="EMBL" id="GHJ84058.1"/>
    </source>
</evidence>
<keyword evidence="3 8" id="KW-0698">rRNA processing</keyword>
<evidence type="ECO:0000256" key="7">
    <source>
        <dbReference type="ARBA" id="ARBA00023242"/>
    </source>
</evidence>
<keyword evidence="11" id="KW-1185">Reference proteome</keyword>
<dbReference type="AlphaFoldDB" id="A0A8H3TN27"/>
<evidence type="ECO:0000313" key="11">
    <source>
        <dbReference type="Proteomes" id="UP000620104"/>
    </source>
</evidence>
<name>A0A8H3TN27_9TREE</name>
<comment type="caution">
    <text evidence="10">The sequence shown here is derived from an EMBL/GenBank/DDBJ whole genome shotgun (WGS) entry which is preliminary data.</text>
</comment>
<evidence type="ECO:0000256" key="3">
    <source>
        <dbReference type="ARBA" id="ARBA00022552"/>
    </source>
</evidence>
<keyword evidence="5 8" id="KW-0808">Transferase</keyword>
<sequence>MALFSSSLLLNPSSAQSPLATSNPFSTTFAVPTTTPVVVDPGATSKRNAKKRRRTSDAAAAAAAAANTSAAYGGRASVKSAQENIEKLIKVLEKGDTAGGRGGGSKKSGKKAGRRRSRGVDDGDDDDDDAPLTMDELRKRMAEEEAEEGNAVVPPKKKKIKYGLDGRPVLPPGVSSIAQLEGKAKSAAKKIPKQVAHTSQPKVLDPPPPPPPPAAESEPEESSSDEQPANLAAPSAPQTPMTSLQSSLAHKLSSAKFRWLNEQLYTLPSTQAWDLMREEGGSAFADYHDSHRQQTAAWPSPPLPYIISAIRATQPARTLHVIVDLGCGDASLAKQLNGHGGYVVLSYDLVGDIQPVSSAAAAAAAAPTGPRGWVVPGDFLDAVPLPGEPGGHEYALAGWPAAASVPEDGNKKKKKKTTTKRGKGVAEEAAAAPVPHVVDSVVCCLSLMGVNWVGGIYEACRILKTGGVFHIAEVTSRLISHKEFIALVESFGFHLEEHTAPTTHFDLFRFTKTSFAPLGVVKGQTGWNERLAQGPKIMKGCVYKKR</sequence>
<evidence type="ECO:0000256" key="1">
    <source>
        <dbReference type="ARBA" id="ARBA00004604"/>
    </source>
</evidence>
<feature type="compositionally biased region" description="Pro residues" evidence="9">
    <location>
        <begin position="204"/>
        <end position="214"/>
    </location>
</feature>
<dbReference type="Pfam" id="PF05148">
    <property type="entry name" value="Methyltransf_8"/>
    <property type="match status" value="2"/>
</dbReference>
<dbReference type="EMBL" id="BLZA01000005">
    <property type="protein sequence ID" value="GHJ84058.1"/>
    <property type="molecule type" value="Genomic_DNA"/>
</dbReference>
<accession>A0A8H3TN27</accession>
<dbReference type="InterPro" id="IPR029063">
    <property type="entry name" value="SAM-dependent_MTases_sf"/>
</dbReference>
<keyword evidence="6 8" id="KW-0949">S-adenosyl-L-methionine</keyword>
<evidence type="ECO:0000256" key="8">
    <source>
        <dbReference type="RuleBase" id="RU365074"/>
    </source>
</evidence>
<feature type="compositionally biased region" description="Polar residues" evidence="9">
    <location>
        <begin position="236"/>
        <end position="247"/>
    </location>
</feature>
<dbReference type="Gene3D" id="3.40.50.150">
    <property type="entry name" value="Vaccinia Virus protein VP39"/>
    <property type="match status" value="1"/>
</dbReference>
<feature type="region of interest" description="Disordered" evidence="9">
    <location>
        <begin position="12"/>
        <end position="60"/>
    </location>
</feature>
<feature type="compositionally biased region" description="Low complexity" evidence="9">
    <location>
        <begin position="12"/>
        <end position="44"/>
    </location>
</feature>
<dbReference type="GO" id="GO:0016433">
    <property type="term" value="F:rRNA (adenine) methyltransferase activity"/>
    <property type="evidence" value="ECO:0007669"/>
    <property type="project" value="TreeGrafter"/>
</dbReference>
<dbReference type="Proteomes" id="UP000620104">
    <property type="component" value="Unassembled WGS sequence"/>
</dbReference>
<feature type="compositionally biased region" description="Gly residues" evidence="9">
    <location>
        <begin position="97"/>
        <end position="106"/>
    </location>
</feature>
<feature type="region of interest" description="Disordered" evidence="9">
    <location>
        <begin position="95"/>
        <end position="132"/>
    </location>
</feature>
<dbReference type="EC" id="2.1.1.-" evidence="8"/>
<dbReference type="GO" id="GO:0005730">
    <property type="term" value="C:nucleolus"/>
    <property type="evidence" value="ECO:0007669"/>
    <property type="project" value="UniProtKB-SubCell"/>
</dbReference>
<evidence type="ECO:0000256" key="9">
    <source>
        <dbReference type="SAM" id="MobiDB-lite"/>
    </source>
</evidence>
<comment type="function">
    <text evidence="8">S-adenosyl-L-methionine-dependent methyltransferase that specifically methylates the N(1) position of adenine in helix 25.1 in 25S rRNA. Required both for ribosomal 40S and 60S subunits biogenesis. Required for efficient pre-rRNA cleavage at site A2.</text>
</comment>
<evidence type="ECO:0000256" key="5">
    <source>
        <dbReference type="ARBA" id="ARBA00022679"/>
    </source>
</evidence>
<dbReference type="InterPro" id="IPR007823">
    <property type="entry name" value="RRP8"/>
</dbReference>
<evidence type="ECO:0000256" key="2">
    <source>
        <dbReference type="ARBA" id="ARBA00006301"/>
    </source>
</evidence>
<evidence type="ECO:0000256" key="6">
    <source>
        <dbReference type="ARBA" id="ARBA00022691"/>
    </source>
</evidence>
<dbReference type="PANTHER" id="PTHR12787">
    <property type="entry name" value="RIBOSOMAL RNA-PROCESSING PROTEIN 8"/>
    <property type="match status" value="1"/>
</dbReference>
<dbReference type="OrthoDB" id="10258825at2759"/>
<keyword evidence="7 8" id="KW-0539">Nucleus</keyword>
<dbReference type="GO" id="GO:0042273">
    <property type="term" value="P:ribosomal large subunit biogenesis"/>
    <property type="evidence" value="ECO:0007669"/>
    <property type="project" value="TreeGrafter"/>
</dbReference>
<dbReference type="PANTHER" id="PTHR12787:SF0">
    <property type="entry name" value="RIBOSOMAL RNA-PROCESSING PROTEIN 8"/>
    <property type="match status" value="1"/>
</dbReference>
<evidence type="ECO:0000256" key="4">
    <source>
        <dbReference type="ARBA" id="ARBA00022603"/>
    </source>
</evidence>